<sequence length="81" mass="8894">MTFWTFILRRAARHWQLLITLSLGVLLSTAMLASSPILVNTVVEFGLRRTLLAADSATSDLRLKATGRSDAAGYTTLNEEV</sequence>
<organism evidence="1">
    <name type="scientific">hydrothermal vent metagenome</name>
    <dbReference type="NCBI Taxonomy" id="652676"/>
    <lineage>
        <taxon>unclassified sequences</taxon>
        <taxon>metagenomes</taxon>
        <taxon>ecological metagenomes</taxon>
    </lineage>
</organism>
<accession>A0A3B0ULA6</accession>
<protein>
    <submittedName>
        <fullName evidence="1">Uncharacterized protein</fullName>
    </submittedName>
</protein>
<reference evidence="1" key="1">
    <citation type="submission" date="2018-06" db="EMBL/GenBank/DDBJ databases">
        <authorList>
            <person name="Zhirakovskaya E."/>
        </authorList>
    </citation>
    <scope>NUCLEOTIDE SEQUENCE</scope>
</reference>
<dbReference type="EMBL" id="UOEU01000303">
    <property type="protein sequence ID" value="VAW31931.1"/>
    <property type="molecule type" value="Genomic_DNA"/>
</dbReference>
<evidence type="ECO:0000313" key="1">
    <source>
        <dbReference type="EMBL" id="VAW31931.1"/>
    </source>
</evidence>
<dbReference type="AlphaFoldDB" id="A0A3B0ULA6"/>
<feature type="non-terminal residue" evidence="1">
    <location>
        <position position="81"/>
    </location>
</feature>
<name>A0A3B0ULA6_9ZZZZ</name>
<gene>
    <name evidence="1" type="ORF">MNBD_CHLOROFLEXI01-3658</name>
</gene>
<proteinExistence type="predicted"/>